<evidence type="ECO:0000313" key="1">
    <source>
        <dbReference type="EMBL" id="RKO68826.1"/>
    </source>
</evidence>
<evidence type="ECO:0000313" key="2">
    <source>
        <dbReference type="Proteomes" id="UP000282423"/>
    </source>
</evidence>
<dbReference type="OrthoDB" id="706477at2"/>
<comment type="caution">
    <text evidence="1">The sequence shown here is derived from an EMBL/GenBank/DDBJ whole genome shotgun (WGS) entry which is preliminary data.</text>
</comment>
<dbReference type="Proteomes" id="UP000282423">
    <property type="component" value="Unassembled WGS sequence"/>
</dbReference>
<protein>
    <submittedName>
        <fullName evidence="1">Uncharacterized protein</fullName>
    </submittedName>
</protein>
<dbReference type="RefSeq" id="WP_121126867.1">
    <property type="nucleotide sequence ID" value="NZ_RBWS01000025.1"/>
</dbReference>
<dbReference type="EMBL" id="RBWS01000025">
    <property type="protein sequence ID" value="RKO68826.1"/>
    <property type="molecule type" value="Genomic_DNA"/>
</dbReference>
<gene>
    <name evidence="1" type="ORF">D7322_24770</name>
</gene>
<sequence>MASAYNLGIIFKLPDRLPGLLRYVARYQDLAGLSGGYTFYGPSVGMQVRLEYIQYQEESQTFLGEPRIQSATGMLRLNSYLQSSSSFLDSSQSYLQDQVRASISNLTVGLSDIVAADSIACRLIAKHLPASVEQDKDSLHSSRYIILFEYIKN</sequence>
<accession>A0A420VR54</accession>
<name>A0A420VR54_9SPHI</name>
<proteinExistence type="predicted"/>
<organism evidence="1 2">
    <name type="scientific">Sphingobacterium puteale</name>
    <dbReference type="NCBI Taxonomy" id="2420510"/>
    <lineage>
        <taxon>Bacteria</taxon>
        <taxon>Pseudomonadati</taxon>
        <taxon>Bacteroidota</taxon>
        <taxon>Sphingobacteriia</taxon>
        <taxon>Sphingobacteriales</taxon>
        <taxon>Sphingobacteriaceae</taxon>
        <taxon>Sphingobacterium</taxon>
    </lineage>
</organism>
<dbReference type="AlphaFoldDB" id="A0A420VR54"/>
<keyword evidence="2" id="KW-1185">Reference proteome</keyword>
<reference evidence="1 2" key="1">
    <citation type="submission" date="2018-10" db="EMBL/GenBank/DDBJ databases">
        <title>Sphingobacterium sp. M05W1-28.</title>
        <authorList>
            <person name="Cai H."/>
        </authorList>
    </citation>
    <scope>NUCLEOTIDE SEQUENCE [LARGE SCALE GENOMIC DNA]</scope>
    <source>
        <strain evidence="1 2">M05W1-28</strain>
    </source>
</reference>